<proteinExistence type="inferred from homology"/>
<keyword evidence="5 9" id="KW-0479">Metal-binding</keyword>
<dbReference type="GO" id="GO:0004497">
    <property type="term" value="F:monooxygenase activity"/>
    <property type="evidence" value="ECO:0007669"/>
    <property type="project" value="UniProtKB-KW"/>
</dbReference>
<dbReference type="InterPro" id="IPR050364">
    <property type="entry name" value="Cytochrome_P450_fung"/>
</dbReference>
<comment type="caution">
    <text evidence="10">The sequence shown here is derived from an EMBL/GenBank/DDBJ whole genome shotgun (WGS) entry which is preliminary data.</text>
</comment>
<evidence type="ECO:0000256" key="3">
    <source>
        <dbReference type="ARBA" id="ARBA00010617"/>
    </source>
</evidence>
<dbReference type="GO" id="GO:0005506">
    <property type="term" value="F:iron ion binding"/>
    <property type="evidence" value="ECO:0007669"/>
    <property type="project" value="InterPro"/>
</dbReference>
<evidence type="ECO:0000256" key="4">
    <source>
        <dbReference type="ARBA" id="ARBA00022617"/>
    </source>
</evidence>
<dbReference type="Pfam" id="PF00067">
    <property type="entry name" value="p450"/>
    <property type="match status" value="1"/>
</dbReference>
<organism evidence="10 11">
    <name type="scientific">Rhizoctonia solani</name>
    <dbReference type="NCBI Taxonomy" id="456999"/>
    <lineage>
        <taxon>Eukaryota</taxon>
        <taxon>Fungi</taxon>
        <taxon>Dikarya</taxon>
        <taxon>Basidiomycota</taxon>
        <taxon>Agaricomycotina</taxon>
        <taxon>Agaricomycetes</taxon>
        <taxon>Cantharellales</taxon>
        <taxon>Ceratobasidiaceae</taxon>
        <taxon>Rhizoctonia</taxon>
    </lineage>
</organism>
<dbReference type="PRINTS" id="PR00463">
    <property type="entry name" value="EP450I"/>
</dbReference>
<comment type="pathway">
    <text evidence="2">Secondary metabolite biosynthesis.</text>
</comment>
<keyword evidence="7 9" id="KW-0408">Iron</keyword>
<dbReference type="Gene3D" id="1.10.630.10">
    <property type="entry name" value="Cytochrome P450"/>
    <property type="match status" value="1"/>
</dbReference>
<keyword evidence="6 9" id="KW-0560">Oxidoreductase</keyword>
<dbReference type="GO" id="GO:0020037">
    <property type="term" value="F:heme binding"/>
    <property type="evidence" value="ECO:0007669"/>
    <property type="project" value="InterPro"/>
</dbReference>
<comment type="cofactor">
    <cofactor evidence="1">
        <name>heme</name>
        <dbReference type="ChEBI" id="CHEBI:30413"/>
    </cofactor>
</comment>
<dbReference type="InterPro" id="IPR002401">
    <property type="entry name" value="Cyt_P450_E_grp-I"/>
</dbReference>
<dbReference type="Proteomes" id="UP000650582">
    <property type="component" value="Unassembled WGS sequence"/>
</dbReference>
<evidence type="ECO:0000256" key="8">
    <source>
        <dbReference type="ARBA" id="ARBA00023033"/>
    </source>
</evidence>
<dbReference type="InterPro" id="IPR036396">
    <property type="entry name" value="Cyt_P450_sf"/>
</dbReference>
<gene>
    <name evidence="10" type="ORF">RHS04_01105</name>
</gene>
<evidence type="ECO:0000256" key="9">
    <source>
        <dbReference type="RuleBase" id="RU000461"/>
    </source>
</evidence>
<comment type="similarity">
    <text evidence="3 9">Belongs to the cytochrome P450 family.</text>
</comment>
<dbReference type="GO" id="GO:0016705">
    <property type="term" value="F:oxidoreductase activity, acting on paired donors, with incorporation or reduction of molecular oxygen"/>
    <property type="evidence" value="ECO:0007669"/>
    <property type="project" value="InterPro"/>
</dbReference>
<evidence type="ECO:0000256" key="7">
    <source>
        <dbReference type="ARBA" id="ARBA00023004"/>
    </source>
</evidence>
<dbReference type="InterPro" id="IPR001128">
    <property type="entry name" value="Cyt_P450"/>
</dbReference>
<evidence type="ECO:0000256" key="6">
    <source>
        <dbReference type="ARBA" id="ARBA00023002"/>
    </source>
</evidence>
<keyword evidence="8 9" id="KW-0503">Monooxygenase</keyword>
<accession>A0A8H7HFM8</accession>
<evidence type="ECO:0000256" key="2">
    <source>
        <dbReference type="ARBA" id="ARBA00005179"/>
    </source>
</evidence>
<reference evidence="10" key="1">
    <citation type="submission" date="2020-09" db="EMBL/GenBank/DDBJ databases">
        <title>Comparative genome analyses of four rice-infecting Rhizoctonia solani isolates reveal extensive enrichment of homogalacturonan modification genes.</title>
        <authorList>
            <person name="Lee D.-Y."/>
            <person name="Jeon J."/>
            <person name="Kim K.-T."/>
            <person name="Cheong K."/>
            <person name="Song H."/>
            <person name="Choi G."/>
            <person name="Ko J."/>
            <person name="Opiyo S.O."/>
            <person name="Zuo S."/>
            <person name="Madhav S."/>
            <person name="Lee Y.-H."/>
            <person name="Wang G.-L."/>
        </authorList>
    </citation>
    <scope>NUCLEOTIDE SEQUENCE</scope>
    <source>
        <strain evidence="10">AG1-IA YN-7</strain>
    </source>
</reference>
<evidence type="ECO:0000313" key="11">
    <source>
        <dbReference type="Proteomes" id="UP000650582"/>
    </source>
</evidence>
<dbReference type="AlphaFoldDB" id="A0A8H7HFM8"/>
<evidence type="ECO:0000256" key="1">
    <source>
        <dbReference type="ARBA" id="ARBA00001971"/>
    </source>
</evidence>
<dbReference type="InterPro" id="IPR017972">
    <property type="entry name" value="Cyt_P450_CS"/>
</dbReference>
<dbReference type="SUPFAM" id="SSF48264">
    <property type="entry name" value="Cytochrome P450"/>
    <property type="match status" value="1"/>
</dbReference>
<evidence type="ECO:0000256" key="5">
    <source>
        <dbReference type="ARBA" id="ARBA00022723"/>
    </source>
</evidence>
<dbReference type="PANTHER" id="PTHR46300">
    <property type="entry name" value="P450, PUTATIVE (EUROFUNG)-RELATED-RELATED"/>
    <property type="match status" value="1"/>
</dbReference>
<protein>
    <submittedName>
        <fullName evidence="10">Cytochrome P450</fullName>
    </submittedName>
</protein>
<evidence type="ECO:0000313" key="10">
    <source>
        <dbReference type="EMBL" id="KAF8684937.1"/>
    </source>
</evidence>
<dbReference type="PROSITE" id="PS00086">
    <property type="entry name" value="CYTOCHROME_P450"/>
    <property type="match status" value="1"/>
</dbReference>
<keyword evidence="4 9" id="KW-0349">Heme</keyword>
<dbReference type="EMBL" id="JACYCC010000024">
    <property type="protein sequence ID" value="KAF8684937.1"/>
    <property type="molecule type" value="Genomic_DNA"/>
</dbReference>
<sequence>MSMSNSTSHTDPLQRDHFAFGAGRRICPGIQIAEQDMFLAFSRLLWAFKFSAPPGTQVNTDQSAFFGETVRRPKPFEVVITPRSAKRVATIEREMELAKQNVFSLYGSYNGDKLPDFDI</sequence>
<name>A0A8H7HFM8_9AGAM</name>